<feature type="transmembrane region" description="Helical" evidence="6">
    <location>
        <begin position="36"/>
        <end position="55"/>
    </location>
</feature>
<dbReference type="GO" id="GO:0003954">
    <property type="term" value="F:NADH dehydrogenase activity"/>
    <property type="evidence" value="ECO:0007669"/>
    <property type="project" value="TreeGrafter"/>
</dbReference>
<feature type="transmembrane region" description="Helical" evidence="6">
    <location>
        <begin position="146"/>
        <end position="167"/>
    </location>
</feature>
<dbReference type="OrthoDB" id="9807568at2"/>
<dbReference type="GO" id="GO:0015990">
    <property type="term" value="P:electron transport coupled proton transport"/>
    <property type="evidence" value="ECO:0007669"/>
    <property type="project" value="TreeGrafter"/>
</dbReference>
<feature type="transmembrane region" description="Helical" evidence="6">
    <location>
        <begin position="352"/>
        <end position="369"/>
    </location>
</feature>
<comment type="subcellular location">
    <subcellularLocation>
        <location evidence="1">Endomembrane system</location>
        <topology evidence="1">Multi-pass membrane protein</topology>
    </subcellularLocation>
    <subcellularLocation>
        <location evidence="5">Membrane</location>
        <topology evidence="5">Multi-pass membrane protein</topology>
    </subcellularLocation>
</comment>
<keyword evidence="3 6" id="KW-1133">Transmembrane helix</keyword>
<dbReference type="Pfam" id="PF00662">
    <property type="entry name" value="Proton_antipo_N"/>
    <property type="match status" value="1"/>
</dbReference>
<evidence type="ECO:0000256" key="6">
    <source>
        <dbReference type="SAM" id="Phobius"/>
    </source>
</evidence>
<gene>
    <name evidence="9" type="ORF">DEQ80_12330</name>
</gene>
<feature type="transmembrane region" description="Helical" evidence="6">
    <location>
        <begin position="320"/>
        <end position="346"/>
    </location>
</feature>
<protein>
    <submittedName>
        <fullName evidence="9">NADH-quinone oxidoreductase subunit L</fullName>
    </submittedName>
</protein>
<keyword evidence="2 5" id="KW-0812">Transmembrane</keyword>
<feature type="transmembrane region" description="Helical" evidence="6">
    <location>
        <begin position="188"/>
        <end position="207"/>
    </location>
</feature>
<organism evidence="9 10">
    <name type="scientific">Anaerolinea thermolimosa</name>
    <dbReference type="NCBI Taxonomy" id="229919"/>
    <lineage>
        <taxon>Bacteria</taxon>
        <taxon>Bacillati</taxon>
        <taxon>Chloroflexota</taxon>
        <taxon>Anaerolineae</taxon>
        <taxon>Anaerolineales</taxon>
        <taxon>Anaerolineaceae</taxon>
        <taxon>Anaerolinea</taxon>
    </lineage>
</organism>
<evidence type="ECO:0000313" key="10">
    <source>
        <dbReference type="Proteomes" id="UP000264141"/>
    </source>
</evidence>
<feature type="transmembrane region" description="Helical" evidence="6">
    <location>
        <begin position="6"/>
        <end position="24"/>
    </location>
</feature>
<dbReference type="NCBIfam" id="NF005141">
    <property type="entry name" value="PRK06590.1"/>
    <property type="match status" value="1"/>
</dbReference>
<dbReference type="InterPro" id="IPR001750">
    <property type="entry name" value="ND/Mrp_TM"/>
</dbReference>
<dbReference type="InterPro" id="IPR018393">
    <property type="entry name" value="NADHpl_OxRdtase_5_subgr"/>
</dbReference>
<dbReference type="Pfam" id="PF00361">
    <property type="entry name" value="Proton_antipo_M"/>
    <property type="match status" value="1"/>
</dbReference>
<feature type="transmembrane region" description="Helical" evidence="6">
    <location>
        <begin position="485"/>
        <end position="505"/>
    </location>
</feature>
<feature type="domain" description="NADH-Ubiquinone oxidoreductase (complex I) chain 5 N-terminal" evidence="8">
    <location>
        <begin position="69"/>
        <end position="114"/>
    </location>
</feature>
<dbReference type="GO" id="GO:0012505">
    <property type="term" value="C:endomembrane system"/>
    <property type="evidence" value="ECO:0007669"/>
    <property type="project" value="UniProtKB-SubCell"/>
</dbReference>
<dbReference type="Gene3D" id="1.20.5.2700">
    <property type="match status" value="1"/>
</dbReference>
<evidence type="ECO:0000256" key="1">
    <source>
        <dbReference type="ARBA" id="ARBA00004127"/>
    </source>
</evidence>
<comment type="caution">
    <text evidence="9">The sequence shown here is derived from an EMBL/GenBank/DDBJ whole genome shotgun (WGS) entry which is preliminary data.</text>
</comment>
<evidence type="ECO:0000259" key="8">
    <source>
        <dbReference type="Pfam" id="PF00662"/>
    </source>
</evidence>
<dbReference type="GO" id="GO:0042773">
    <property type="term" value="P:ATP synthesis coupled electron transport"/>
    <property type="evidence" value="ECO:0007669"/>
    <property type="project" value="InterPro"/>
</dbReference>
<evidence type="ECO:0000259" key="7">
    <source>
        <dbReference type="Pfam" id="PF00361"/>
    </source>
</evidence>
<dbReference type="EMBL" id="DPBP01000048">
    <property type="protein sequence ID" value="HCE18635.1"/>
    <property type="molecule type" value="Genomic_DNA"/>
</dbReference>
<accession>A0A3D1JK61</accession>
<dbReference type="InterPro" id="IPR003945">
    <property type="entry name" value="NU5C-like"/>
</dbReference>
<feature type="transmembrane region" description="Helical" evidence="6">
    <location>
        <begin position="525"/>
        <end position="552"/>
    </location>
</feature>
<dbReference type="PANTHER" id="PTHR42829:SF2">
    <property type="entry name" value="NADH-UBIQUINONE OXIDOREDUCTASE CHAIN 5"/>
    <property type="match status" value="1"/>
</dbReference>
<dbReference type="GO" id="GO:0008137">
    <property type="term" value="F:NADH dehydrogenase (ubiquinone) activity"/>
    <property type="evidence" value="ECO:0007669"/>
    <property type="project" value="InterPro"/>
</dbReference>
<dbReference type="GO" id="GO:0016020">
    <property type="term" value="C:membrane"/>
    <property type="evidence" value="ECO:0007669"/>
    <property type="project" value="UniProtKB-SubCell"/>
</dbReference>
<keyword evidence="4 6" id="KW-0472">Membrane</keyword>
<name>A0A3D1JK61_9CHLR</name>
<feature type="transmembrane region" description="Helical" evidence="6">
    <location>
        <begin position="219"/>
        <end position="239"/>
    </location>
</feature>
<dbReference type="STRING" id="229919.GCA_001050195_02228"/>
<evidence type="ECO:0000256" key="2">
    <source>
        <dbReference type="ARBA" id="ARBA00022692"/>
    </source>
</evidence>
<dbReference type="PRINTS" id="PR01434">
    <property type="entry name" value="NADHDHGNASE5"/>
</dbReference>
<dbReference type="Proteomes" id="UP000264141">
    <property type="component" value="Unassembled WGS sequence"/>
</dbReference>
<sequence>MPIFSLVPWVVLIPVIGLSINLLLGRRLGEAFSGALATLAAGGSFVVAVLLAVGLSRDPHPVVVPFVDWITLGDFSARWAFRVDTLSVTMMLVVAGIGTLIHLYAIGYMHADVHHQGDPGRFTRFFVYLNLFIAAMMILVSADNFLMLFVGWEGVGLCSYLLIGFWFEKGKDGIANARAAKKAFIVNRIGDFGLLIALFLMVANFGSLDFSVVFEKAPALAAAAPGVLLAMTLFMLLGVTGKSAQIPLYVWLPDAMAGPTPVSALIHAATMVTAGVYLIIRSTPLFVLAPVAQATVTWVGALTAFFAATIALGQFDIKKVLAYSTISQLGFMVAAAGMGASVAAMFHLITHAFFKALLFLAAGSVILGMEKGHERAHQFDESGHKSAGFDPQDMRNMGGLRDRMPTTYWVYLIGALALSGIPPLAGFFSKDEILHAADQYHNLVFWILLLTAFLTALYMGRQLILVFGGTVRTRAAGASTENGAIILLPLILLAILTVLGGLINFPGLWTLDHWLEHTLEGLPPAVFSPLTALISVLIALGGLGTAYLVYLVTGQVIESNSPDPLERLGFLWKGIAARWKVDELYEAIIVRPYQRLAHFLASPIDQGLIDGISAGLAWLMQFFAELLRRLQNGFVRSYALVVLFGVVAILTYVVLVR</sequence>
<evidence type="ECO:0000313" key="9">
    <source>
        <dbReference type="EMBL" id="HCE18635.1"/>
    </source>
</evidence>
<feature type="transmembrane region" description="Helical" evidence="6">
    <location>
        <begin position="122"/>
        <end position="140"/>
    </location>
</feature>
<feature type="transmembrane region" description="Helical" evidence="6">
    <location>
        <begin position="260"/>
        <end position="280"/>
    </location>
</feature>
<reference evidence="9 10" key="1">
    <citation type="journal article" date="2018" name="Nat. Biotechnol.">
        <title>A standardized bacterial taxonomy based on genome phylogeny substantially revises the tree of life.</title>
        <authorList>
            <person name="Parks D.H."/>
            <person name="Chuvochina M."/>
            <person name="Waite D.W."/>
            <person name="Rinke C."/>
            <person name="Skarshewski A."/>
            <person name="Chaumeil P.A."/>
            <person name="Hugenholtz P."/>
        </authorList>
    </citation>
    <scope>NUCLEOTIDE SEQUENCE [LARGE SCALE GENOMIC DNA]</scope>
    <source>
        <strain evidence="9">UBA8781</strain>
    </source>
</reference>
<dbReference type="AlphaFoldDB" id="A0A3D1JK61"/>
<evidence type="ECO:0000256" key="3">
    <source>
        <dbReference type="ARBA" id="ARBA00022989"/>
    </source>
</evidence>
<feature type="transmembrane region" description="Helical" evidence="6">
    <location>
        <begin position="88"/>
        <end position="110"/>
    </location>
</feature>
<dbReference type="PANTHER" id="PTHR42829">
    <property type="entry name" value="NADH-UBIQUINONE OXIDOREDUCTASE CHAIN 5"/>
    <property type="match status" value="1"/>
</dbReference>
<dbReference type="InterPro" id="IPR001516">
    <property type="entry name" value="Proton_antipo_N"/>
</dbReference>
<feature type="transmembrane region" description="Helical" evidence="6">
    <location>
        <begin position="286"/>
        <end position="308"/>
    </location>
</feature>
<evidence type="ECO:0000256" key="5">
    <source>
        <dbReference type="RuleBase" id="RU000320"/>
    </source>
</evidence>
<evidence type="ECO:0000256" key="4">
    <source>
        <dbReference type="ARBA" id="ARBA00023136"/>
    </source>
</evidence>
<proteinExistence type="predicted"/>
<feature type="transmembrane region" description="Helical" evidence="6">
    <location>
        <begin position="637"/>
        <end position="655"/>
    </location>
</feature>
<dbReference type="NCBIfam" id="TIGR01974">
    <property type="entry name" value="NDH_I_L"/>
    <property type="match status" value="1"/>
</dbReference>
<dbReference type="PRINTS" id="PR01435">
    <property type="entry name" value="NPOXDRDTASE5"/>
</dbReference>
<feature type="transmembrane region" description="Helical" evidence="6">
    <location>
        <begin position="408"/>
        <end position="428"/>
    </location>
</feature>
<feature type="domain" description="NADH:quinone oxidoreductase/Mrp antiporter transmembrane" evidence="7">
    <location>
        <begin position="142"/>
        <end position="455"/>
    </location>
</feature>
<feature type="transmembrane region" description="Helical" evidence="6">
    <location>
        <begin position="443"/>
        <end position="464"/>
    </location>
</feature>